<proteinExistence type="predicted"/>
<reference evidence="2" key="3">
    <citation type="submission" date="2020-12" db="UniProtKB">
        <authorList>
            <consortium name="EnsemblPlants"/>
        </authorList>
    </citation>
    <scope>IDENTIFICATION</scope>
</reference>
<dbReference type="Gramene" id="Pp3c4_18132V3.1">
    <property type="protein sequence ID" value="Pp3c4_18132V3.1"/>
    <property type="gene ID" value="Pp3c4_18132"/>
</dbReference>
<dbReference type="Proteomes" id="UP000006727">
    <property type="component" value="Chromosome 4"/>
</dbReference>
<dbReference type="PaxDb" id="3218-PP1S13_105V6.2"/>
<dbReference type="EMBL" id="ABEU02000004">
    <property type="protein sequence ID" value="PNR55509.1"/>
    <property type="molecule type" value="Genomic_DNA"/>
</dbReference>
<evidence type="ECO:0000313" key="1">
    <source>
        <dbReference type="EMBL" id="PNR55509.1"/>
    </source>
</evidence>
<dbReference type="InParanoid" id="A0A2K1KNZ8"/>
<keyword evidence="3" id="KW-1185">Reference proteome</keyword>
<accession>A0A2K1KNZ8</accession>
<dbReference type="InterPro" id="IPR023247">
    <property type="entry name" value="IC97/Dnai7-like"/>
</dbReference>
<dbReference type="GO" id="GO:0008017">
    <property type="term" value="F:microtubule binding"/>
    <property type="evidence" value="ECO:0000318"/>
    <property type="project" value="GO_Central"/>
</dbReference>
<sequence length="490" mass="55775">MKRLIENDESVNVDTVLIVCRRSLMKLWSWPYKRIRKEMSMRLPSNRLVLATHVSLISLEAEMKSYAVYRDTEKSIVTERIGDWKLALWINHVKNPRHRLLELPELDIYIKLPKSFALANAAIRIYHQTVNPLYKSKNAYMPLGGVFVIDVLGIPVESKLVKQWTLENLATSTQLQYLGYPIPAVGQSAPSPQQLLNVLPFEIDIIIPKFIIHWEPNPEIGWWDSVTETWQTEGVSEIEYTPENFKLLFHTTKAKPHAIVQSRVREYPYKSWNIRPTSEKTGVLTLKTAKSNVIFNVGDGWCQLLEPKMPMLKHILSLQLPPKVLLQQLSNCGLQLMPEDDDAQYSAVKIKDAELELQVCRDAALAIPAFTLASSPLNKTKDSKAILLRIQEIPEPLYPPTLEKSKVVKTIYYTPKGSTLIDHSDKLPGYKEVLEAALADKYAKYHSALLVTLRGNCFESSQNKMDNGNVAFTECVSALMYALRLFTFGP</sequence>
<protein>
    <submittedName>
        <fullName evidence="1 2">Uncharacterized protein</fullName>
    </submittedName>
</protein>
<dbReference type="GO" id="GO:0048487">
    <property type="term" value="F:beta-tubulin binding"/>
    <property type="evidence" value="ECO:0000318"/>
    <property type="project" value="GO_Central"/>
</dbReference>
<evidence type="ECO:0000313" key="2">
    <source>
        <dbReference type="EnsemblPlants" id="Pp3c4_18132V3.1"/>
    </source>
</evidence>
<evidence type="ECO:0000313" key="3">
    <source>
        <dbReference type="Proteomes" id="UP000006727"/>
    </source>
</evidence>
<dbReference type="EnsemblPlants" id="Pp3c4_18132V3.1">
    <property type="protein sequence ID" value="Pp3c4_18132V3.1"/>
    <property type="gene ID" value="Pp3c4_18132"/>
</dbReference>
<reference evidence="1 3" key="1">
    <citation type="journal article" date="2008" name="Science">
        <title>The Physcomitrella genome reveals evolutionary insights into the conquest of land by plants.</title>
        <authorList>
            <person name="Rensing S."/>
            <person name="Lang D."/>
            <person name="Zimmer A."/>
            <person name="Terry A."/>
            <person name="Salamov A."/>
            <person name="Shapiro H."/>
            <person name="Nishiyama T."/>
            <person name="Perroud P.-F."/>
            <person name="Lindquist E."/>
            <person name="Kamisugi Y."/>
            <person name="Tanahashi T."/>
            <person name="Sakakibara K."/>
            <person name="Fujita T."/>
            <person name="Oishi K."/>
            <person name="Shin-I T."/>
            <person name="Kuroki Y."/>
            <person name="Toyoda A."/>
            <person name="Suzuki Y."/>
            <person name="Hashimoto A."/>
            <person name="Yamaguchi K."/>
            <person name="Sugano A."/>
            <person name="Kohara Y."/>
            <person name="Fujiyama A."/>
            <person name="Anterola A."/>
            <person name="Aoki S."/>
            <person name="Ashton N."/>
            <person name="Barbazuk W.B."/>
            <person name="Barker E."/>
            <person name="Bennetzen J."/>
            <person name="Bezanilla M."/>
            <person name="Blankenship R."/>
            <person name="Cho S.H."/>
            <person name="Dutcher S."/>
            <person name="Estelle M."/>
            <person name="Fawcett J.A."/>
            <person name="Gundlach H."/>
            <person name="Hanada K."/>
            <person name="Heyl A."/>
            <person name="Hicks K.A."/>
            <person name="Hugh J."/>
            <person name="Lohr M."/>
            <person name="Mayer K."/>
            <person name="Melkozernov A."/>
            <person name="Murata T."/>
            <person name="Nelson D."/>
            <person name="Pils B."/>
            <person name="Prigge M."/>
            <person name="Reiss B."/>
            <person name="Renner T."/>
            <person name="Rombauts S."/>
            <person name="Rushton P."/>
            <person name="Sanderfoot A."/>
            <person name="Schween G."/>
            <person name="Shiu S.-H."/>
            <person name="Stueber K."/>
            <person name="Theodoulou F.L."/>
            <person name="Tu H."/>
            <person name="Van de Peer Y."/>
            <person name="Verrier P.J."/>
            <person name="Waters E."/>
            <person name="Wood A."/>
            <person name="Yang L."/>
            <person name="Cove D."/>
            <person name="Cuming A."/>
            <person name="Hasebe M."/>
            <person name="Lucas S."/>
            <person name="Mishler D.B."/>
            <person name="Reski R."/>
            <person name="Grigoriev I."/>
            <person name="Quatrano R.S."/>
            <person name="Boore J.L."/>
        </authorList>
    </citation>
    <scope>NUCLEOTIDE SEQUENCE [LARGE SCALE GENOMIC DNA]</scope>
    <source>
        <strain evidence="2 3">cv. Gransden 2004</strain>
    </source>
</reference>
<gene>
    <name evidence="1" type="ORF">PHYPA_006406</name>
</gene>
<reference evidence="1 3" key="2">
    <citation type="journal article" date="2018" name="Plant J.">
        <title>The Physcomitrella patens chromosome-scale assembly reveals moss genome structure and evolution.</title>
        <authorList>
            <person name="Lang D."/>
            <person name="Ullrich K.K."/>
            <person name="Murat F."/>
            <person name="Fuchs J."/>
            <person name="Jenkins J."/>
            <person name="Haas F.B."/>
            <person name="Piednoel M."/>
            <person name="Gundlach H."/>
            <person name="Van Bel M."/>
            <person name="Meyberg R."/>
            <person name="Vives C."/>
            <person name="Morata J."/>
            <person name="Symeonidi A."/>
            <person name="Hiss M."/>
            <person name="Muchero W."/>
            <person name="Kamisugi Y."/>
            <person name="Saleh O."/>
            <person name="Blanc G."/>
            <person name="Decker E.L."/>
            <person name="van Gessel N."/>
            <person name="Grimwood J."/>
            <person name="Hayes R.D."/>
            <person name="Graham S.W."/>
            <person name="Gunter L.E."/>
            <person name="McDaniel S.F."/>
            <person name="Hoernstein S.N.W."/>
            <person name="Larsson A."/>
            <person name="Li F.W."/>
            <person name="Perroud P.F."/>
            <person name="Phillips J."/>
            <person name="Ranjan P."/>
            <person name="Rokshar D.S."/>
            <person name="Rothfels C.J."/>
            <person name="Schneider L."/>
            <person name="Shu S."/>
            <person name="Stevenson D.W."/>
            <person name="Thummler F."/>
            <person name="Tillich M."/>
            <person name="Villarreal Aguilar J.C."/>
            <person name="Widiez T."/>
            <person name="Wong G.K."/>
            <person name="Wymore A."/>
            <person name="Zhang Y."/>
            <person name="Zimmer A.D."/>
            <person name="Quatrano R.S."/>
            <person name="Mayer K.F.X."/>
            <person name="Goodstein D."/>
            <person name="Casacuberta J.M."/>
            <person name="Vandepoele K."/>
            <person name="Reski R."/>
            <person name="Cuming A.C."/>
            <person name="Tuskan G.A."/>
            <person name="Maumus F."/>
            <person name="Salse J."/>
            <person name="Schmutz J."/>
            <person name="Rensing S.A."/>
        </authorList>
    </citation>
    <scope>NUCLEOTIDE SEQUENCE [LARGE SCALE GENOMIC DNA]</scope>
    <source>
        <strain evidence="2 3">cv. Gransden 2004</strain>
    </source>
</reference>
<dbReference type="PANTHER" id="PTHR20929">
    <property type="entry name" value="LUNG ADENOMA SUSCEPTIBILITY 1-RELATED"/>
    <property type="match status" value="1"/>
</dbReference>
<dbReference type="AlphaFoldDB" id="A0A2K1KNZ8"/>
<organism evidence="1">
    <name type="scientific">Physcomitrium patens</name>
    <name type="common">Spreading-leaved earth moss</name>
    <name type="synonym">Physcomitrella patens</name>
    <dbReference type="NCBI Taxonomy" id="3218"/>
    <lineage>
        <taxon>Eukaryota</taxon>
        <taxon>Viridiplantae</taxon>
        <taxon>Streptophyta</taxon>
        <taxon>Embryophyta</taxon>
        <taxon>Bryophyta</taxon>
        <taxon>Bryophytina</taxon>
        <taxon>Bryopsida</taxon>
        <taxon>Funariidae</taxon>
        <taxon>Funariales</taxon>
        <taxon>Funariaceae</taxon>
        <taxon>Physcomitrium</taxon>
    </lineage>
</organism>
<name>A0A2K1KNZ8_PHYPA</name>
<dbReference type="STRING" id="3218.A0A2K1KNZ8"/>
<dbReference type="GO" id="GO:0005930">
    <property type="term" value="C:axoneme"/>
    <property type="evidence" value="ECO:0000318"/>
    <property type="project" value="GO_Central"/>
</dbReference>
<dbReference type="PANTHER" id="PTHR20929:SF11">
    <property type="entry name" value="DYNEIN AXONEMAL INTERMEDIATE CHAIN 7"/>
    <property type="match status" value="1"/>
</dbReference>